<dbReference type="OrthoDB" id="8250415at2759"/>
<dbReference type="Pfam" id="PF05903">
    <property type="entry name" value="Peptidase_C97"/>
    <property type="match status" value="1"/>
</dbReference>
<dbReference type="AlphaFoldDB" id="A0A8J2PN62"/>
<dbReference type="Proteomes" id="UP000708208">
    <property type="component" value="Unassembled WGS sequence"/>
</dbReference>
<evidence type="ECO:0000313" key="3">
    <source>
        <dbReference type="Proteomes" id="UP000708208"/>
    </source>
</evidence>
<keyword evidence="3" id="KW-1185">Reference proteome</keyword>
<proteinExistence type="predicted"/>
<name>A0A8J2PN62_9HEXA</name>
<protein>
    <recommendedName>
        <fullName evidence="1">PPPDE domain-containing protein</fullName>
    </recommendedName>
</protein>
<feature type="domain" description="PPPDE" evidence="1">
    <location>
        <begin position="10"/>
        <end position="147"/>
    </location>
</feature>
<organism evidence="2 3">
    <name type="scientific">Allacma fusca</name>
    <dbReference type="NCBI Taxonomy" id="39272"/>
    <lineage>
        <taxon>Eukaryota</taxon>
        <taxon>Metazoa</taxon>
        <taxon>Ecdysozoa</taxon>
        <taxon>Arthropoda</taxon>
        <taxon>Hexapoda</taxon>
        <taxon>Collembola</taxon>
        <taxon>Symphypleona</taxon>
        <taxon>Sminthuridae</taxon>
        <taxon>Allacma</taxon>
    </lineage>
</organism>
<accession>A0A8J2PN62</accession>
<dbReference type="GO" id="GO:0008233">
    <property type="term" value="F:peptidase activity"/>
    <property type="evidence" value="ECO:0007669"/>
    <property type="project" value="InterPro"/>
</dbReference>
<reference evidence="2" key="1">
    <citation type="submission" date="2021-06" db="EMBL/GenBank/DDBJ databases">
        <authorList>
            <person name="Hodson N. C."/>
            <person name="Mongue J. A."/>
            <person name="Jaron S. K."/>
        </authorList>
    </citation>
    <scope>NUCLEOTIDE SEQUENCE</scope>
</reference>
<evidence type="ECO:0000259" key="1">
    <source>
        <dbReference type="PROSITE" id="PS51858"/>
    </source>
</evidence>
<comment type="caution">
    <text evidence="2">The sequence shown here is derived from an EMBL/GenBank/DDBJ whole genome shotgun (WGS) entry which is preliminary data.</text>
</comment>
<sequence>MATVVEAVGWDITLGLADTGIGKLFLWATSACENSVPEFIDHVGIKVFGYLYEYGDCGILRTKVPNDGNPVSKYPTFSLRAVENVGETSKTREEFESWILEQNRGEFHGSRYDIVGQSCIIWAMEATKFLGVTYPPNWDKIVKYAHSHKTIASALGGSIVTSRQLSFEPLGTYE</sequence>
<gene>
    <name evidence="2" type="ORF">AFUS01_LOCUS39702</name>
</gene>
<evidence type="ECO:0000313" key="2">
    <source>
        <dbReference type="EMBL" id="CAG7829860.1"/>
    </source>
</evidence>
<dbReference type="PROSITE" id="PS51858">
    <property type="entry name" value="PPPDE"/>
    <property type="match status" value="1"/>
</dbReference>
<dbReference type="EMBL" id="CAJVCH010553258">
    <property type="protein sequence ID" value="CAG7829860.1"/>
    <property type="molecule type" value="Genomic_DNA"/>
</dbReference>
<dbReference type="InterPro" id="IPR008580">
    <property type="entry name" value="PPPDE_dom"/>
</dbReference>